<sequence length="135" mass="15010">MVDSAAWISDAQGIIFLESENGPQDLLEEKKKKKELTTKAYAGSESDDTNTGTESGTDLTIEPILIRSLKSIGNLSLVHEQNTDDRDSRILHDNEDVQELVDWFESHDPSPVPEFVMSISTGMVGDETINCHRSF</sequence>
<name>A0A4Y2E170_ARAVE</name>
<comment type="caution">
    <text evidence="2">The sequence shown here is derived from an EMBL/GenBank/DDBJ whole genome shotgun (WGS) entry which is preliminary data.</text>
</comment>
<dbReference type="AlphaFoldDB" id="A0A4Y2E170"/>
<reference evidence="2 3" key="1">
    <citation type="journal article" date="2019" name="Sci. Rep.">
        <title>Orb-weaving spider Araneus ventricosus genome elucidates the spidroin gene catalogue.</title>
        <authorList>
            <person name="Kono N."/>
            <person name="Nakamura H."/>
            <person name="Ohtoshi R."/>
            <person name="Moran D.A.P."/>
            <person name="Shinohara A."/>
            <person name="Yoshida Y."/>
            <person name="Fujiwara M."/>
            <person name="Mori M."/>
            <person name="Tomita M."/>
            <person name="Arakawa K."/>
        </authorList>
    </citation>
    <scope>NUCLEOTIDE SEQUENCE [LARGE SCALE GENOMIC DNA]</scope>
</reference>
<dbReference type="Proteomes" id="UP000499080">
    <property type="component" value="Unassembled WGS sequence"/>
</dbReference>
<accession>A0A4Y2E170</accession>
<dbReference type="EMBL" id="BGPR01000488">
    <property type="protein sequence ID" value="GBM22880.1"/>
    <property type="molecule type" value="Genomic_DNA"/>
</dbReference>
<organism evidence="2 3">
    <name type="scientific">Araneus ventricosus</name>
    <name type="common">Orbweaver spider</name>
    <name type="synonym">Epeira ventricosa</name>
    <dbReference type="NCBI Taxonomy" id="182803"/>
    <lineage>
        <taxon>Eukaryota</taxon>
        <taxon>Metazoa</taxon>
        <taxon>Ecdysozoa</taxon>
        <taxon>Arthropoda</taxon>
        <taxon>Chelicerata</taxon>
        <taxon>Arachnida</taxon>
        <taxon>Araneae</taxon>
        <taxon>Araneomorphae</taxon>
        <taxon>Entelegynae</taxon>
        <taxon>Araneoidea</taxon>
        <taxon>Araneidae</taxon>
        <taxon>Araneus</taxon>
    </lineage>
</organism>
<keyword evidence="3" id="KW-1185">Reference proteome</keyword>
<dbReference type="OrthoDB" id="6753017at2759"/>
<evidence type="ECO:0000256" key="1">
    <source>
        <dbReference type="SAM" id="MobiDB-lite"/>
    </source>
</evidence>
<proteinExistence type="predicted"/>
<evidence type="ECO:0000313" key="3">
    <source>
        <dbReference type="Proteomes" id="UP000499080"/>
    </source>
</evidence>
<gene>
    <name evidence="2" type="ORF">AVEN_202145_1</name>
</gene>
<feature type="region of interest" description="Disordered" evidence="1">
    <location>
        <begin position="31"/>
        <end position="57"/>
    </location>
</feature>
<protein>
    <submittedName>
        <fullName evidence="2">Uncharacterized protein</fullName>
    </submittedName>
</protein>
<evidence type="ECO:0000313" key="2">
    <source>
        <dbReference type="EMBL" id="GBM22880.1"/>
    </source>
</evidence>